<evidence type="ECO:0000256" key="8">
    <source>
        <dbReference type="ARBA" id="ARBA00022737"/>
    </source>
</evidence>
<evidence type="ECO:0000256" key="3">
    <source>
        <dbReference type="ARBA" id="ARBA00004906"/>
    </source>
</evidence>
<keyword evidence="10" id="KW-0833">Ubl conjugation pathway</keyword>
<dbReference type="CDD" id="cd19799">
    <property type="entry name" value="Bbox2_MYCBP2"/>
    <property type="match status" value="1"/>
</dbReference>
<evidence type="ECO:0000256" key="1">
    <source>
        <dbReference type="ARBA" id="ARBA00000333"/>
    </source>
</evidence>
<proteinExistence type="inferred from homology"/>
<keyword evidence="11" id="KW-0862">Zinc</keyword>
<dbReference type="GO" id="GO:0005634">
    <property type="term" value="C:nucleus"/>
    <property type="evidence" value="ECO:0007669"/>
    <property type="project" value="TreeGrafter"/>
</dbReference>
<dbReference type="GO" id="GO:0099174">
    <property type="term" value="P:regulation of presynapse organization"/>
    <property type="evidence" value="ECO:0007669"/>
    <property type="project" value="UniProtKB-ARBA"/>
</dbReference>
<dbReference type="SUPFAM" id="SSF57850">
    <property type="entry name" value="RING/U-box"/>
    <property type="match status" value="1"/>
</dbReference>
<dbReference type="InterPro" id="IPR008979">
    <property type="entry name" value="Galactose-bd-like_sf"/>
</dbReference>
<dbReference type="Gene3D" id="3.30.40.10">
    <property type="entry name" value="Zinc/RING finger domain, C3HC4 (zinc finger)"/>
    <property type="match status" value="1"/>
</dbReference>
<feature type="region of interest" description="Disordered" evidence="13">
    <location>
        <begin position="554"/>
        <end position="592"/>
    </location>
</feature>
<dbReference type="GO" id="GO:0008582">
    <property type="term" value="P:regulation of synaptic assembly at neuromuscular junction"/>
    <property type="evidence" value="ECO:0007669"/>
    <property type="project" value="TreeGrafter"/>
</dbReference>
<comment type="pathway">
    <text evidence="3">Protein modification; protein ubiquitination.</text>
</comment>
<keyword evidence="9" id="KW-0863">Zinc-finger</keyword>
<dbReference type="FunFam" id="3.30.40.10:FF:000078">
    <property type="entry name" value="E3 ubiquitin-protein ligase MYCBP2 isoform X1"/>
    <property type="match status" value="1"/>
</dbReference>
<reference evidence="14" key="1">
    <citation type="submission" date="2020-11" db="EMBL/GenBank/DDBJ databases">
        <authorList>
            <person name="Tran Van P."/>
        </authorList>
    </citation>
    <scope>NUCLEOTIDE SEQUENCE</scope>
</reference>
<dbReference type="SMART" id="SM00184">
    <property type="entry name" value="RING"/>
    <property type="match status" value="1"/>
</dbReference>
<dbReference type="PANTHER" id="PTHR45943">
    <property type="entry name" value="E3 UBIQUITIN-PROTEIN LIGASE MYCBP2"/>
    <property type="match status" value="1"/>
</dbReference>
<dbReference type="GO" id="GO:0061630">
    <property type="term" value="F:ubiquitin protein ligase activity"/>
    <property type="evidence" value="ECO:0007669"/>
    <property type="project" value="UniProtKB-EC"/>
</dbReference>
<feature type="region of interest" description="Disordered" evidence="13">
    <location>
        <begin position="291"/>
        <end position="376"/>
    </location>
</feature>
<comment type="catalytic activity">
    <reaction evidence="1">
        <text>[E2 ubiquitin-conjugating enzyme]-S-ubiquitinyl-L-cysteine + [acceptor protein]-L-threonine = [E2 ubiquitin-conjugating enzyme]-L-cysteine + [acceptor protein]-3-O-ubiquitinyl-L-threonine.</text>
        <dbReference type="EC" id="2.3.2.33"/>
    </reaction>
</comment>
<feature type="compositionally biased region" description="Polar residues" evidence="13">
    <location>
        <begin position="627"/>
        <end position="636"/>
    </location>
</feature>
<evidence type="ECO:0000256" key="7">
    <source>
        <dbReference type="ARBA" id="ARBA00022723"/>
    </source>
</evidence>
<feature type="region of interest" description="Disordered" evidence="13">
    <location>
        <begin position="797"/>
        <end position="831"/>
    </location>
</feature>
<evidence type="ECO:0000256" key="9">
    <source>
        <dbReference type="ARBA" id="ARBA00022771"/>
    </source>
</evidence>
<dbReference type="PANTHER" id="PTHR45943:SF1">
    <property type="entry name" value="E3 UBIQUITIN-PROTEIN LIGASE MYCBP2"/>
    <property type="match status" value="1"/>
</dbReference>
<feature type="compositionally biased region" description="Basic and acidic residues" evidence="13">
    <location>
        <begin position="570"/>
        <end position="584"/>
    </location>
</feature>
<dbReference type="InterPro" id="IPR004939">
    <property type="entry name" value="APC_su10/DOC_dom"/>
</dbReference>
<feature type="compositionally biased region" description="Polar residues" evidence="13">
    <location>
        <begin position="319"/>
        <end position="334"/>
    </location>
</feature>
<keyword evidence="6" id="KW-0808">Transferase</keyword>
<dbReference type="EMBL" id="OB661470">
    <property type="protein sequence ID" value="CAD7228297.1"/>
    <property type="molecule type" value="Genomic_DNA"/>
</dbReference>
<evidence type="ECO:0000256" key="5">
    <source>
        <dbReference type="ARBA" id="ARBA00012249"/>
    </source>
</evidence>
<comment type="similarity">
    <text evidence="4">Belongs to the RING-Cys relay (RCR) family.</text>
</comment>
<keyword evidence="7" id="KW-0479">Metal-binding</keyword>
<dbReference type="SUPFAM" id="SSF49785">
    <property type="entry name" value="Galactose-binding domain-like"/>
    <property type="match status" value="1"/>
</dbReference>
<dbReference type="InterPro" id="IPR013083">
    <property type="entry name" value="Znf_RING/FYVE/PHD"/>
</dbReference>
<accession>A0A7R8WB01</accession>
<feature type="compositionally biased region" description="Low complexity" evidence="13">
    <location>
        <begin position="798"/>
        <end position="811"/>
    </location>
</feature>
<dbReference type="Gene3D" id="2.60.120.260">
    <property type="entry name" value="Galactose-binding domain-like"/>
    <property type="match status" value="1"/>
</dbReference>
<evidence type="ECO:0000313" key="14">
    <source>
        <dbReference type="EMBL" id="CAD7228297.1"/>
    </source>
</evidence>
<dbReference type="PROSITE" id="PS51284">
    <property type="entry name" value="DOC"/>
    <property type="match status" value="1"/>
</dbReference>
<evidence type="ECO:0000256" key="12">
    <source>
        <dbReference type="ARBA" id="ARBA00023273"/>
    </source>
</evidence>
<evidence type="ECO:0000256" key="13">
    <source>
        <dbReference type="SAM" id="MobiDB-lite"/>
    </source>
</evidence>
<evidence type="ECO:0000256" key="11">
    <source>
        <dbReference type="ARBA" id="ARBA00022833"/>
    </source>
</evidence>
<dbReference type="SMART" id="SM01337">
    <property type="entry name" value="APC10"/>
    <property type="match status" value="1"/>
</dbReference>
<protein>
    <recommendedName>
        <fullName evidence="5">RCR-type E3 ubiquitin transferase</fullName>
        <ecNumber evidence="5">2.3.2.33</ecNumber>
    </recommendedName>
</protein>
<keyword evidence="8" id="KW-0677">Repeat</keyword>
<name>A0A7R8WB01_9CRUS</name>
<dbReference type="EC" id="2.3.2.33" evidence="5"/>
<dbReference type="GO" id="GO:0030424">
    <property type="term" value="C:axon"/>
    <property type="evidence" value="ECO:0007669"/>
    <property type="project" value="UniProtKB-SubCell"/>
</dbReference>
<feature type="region of interest" description="Disordered" evidence="13">
    <location>
        <begin position="388"/>
        <end position="432"/>
    </location>
</feature>
<evidence type="ECO:0000256" key="2">
    <source>
        <dbReference type="ARBA" id="ARBA00004489"/>
    </source>
</evidence>
<dbReference type="GO" id="GO:0005886">
    <property type="term" value="C:plasma membrane"/>
    <property type="evidence" value="ECO:0007669"/>
    <property type="project" value="TreeGrafter"/>
</dbReference>
<dbReference type="CDD" id="cd16463">
    <property type="entry name" value="RING-H2_PHR"/>
    <property type="match status" value="1"/>
</dbReference>
<evidence type="ECO:0000256" key="4">
    <source>
        <dbReference type="ARBA" id="ARBA00005415"/>
    </source>
</evidence>
<sequence>MSSLCCVADCTCSAGIDDAFTEIEVIAVPLDSLGNEVPSCFSSAASPGVPCPPSVPYEATLKEKGQYHAITLMKAYENFSFEEIRLFSPSASNPVRNGGPEGGGAVEALHVQPGLGTGCYNVTWTPLYRGSYSLKATVDGDALKPLRVDVVETPYPTEADRVSPAPRLEASSEVKPQGKVLGCAMSPKKGKPKGRKGILDKEPLGKLVMAVENSKGVRVRLLPSLKSPDIGVLRPAKEVSFVEETRNADGVWVSLHPSSLQSVLSPENYVEGREGWCLLYNAHTGSILLREPAKVDDGGEQRGSDEGGRKSKKRARVDSATSPSENVPTRNDLLSSCPIIGRSRSLSNPNCSSSPLASFDSSGNQNRIPSESRSSPLMSELVLALGESRVNGNGPSPPPQVISPRLTRKARKKRHQATRRGVRSISPPTVRAGRGALLQSASLQETRSSSSSPDFIRTYVQIGSEDENGVLPPEDNAEPLEEVAVSPRSWLCTPLTTEARQQAVIPPTGFFQSLLGRRTFQPPPIRGCRECPADGGVPVEGSRVPDPSVHLLETRPLRAAGGEAPANGDAELRRTEGDGQDESRPVPSALRPSVAKAERAAFAAFLWHEGLVHDAMACASSLKFPGSSPTEAPSSQEDPRKWRHSLEVKGSVAPVTAERLKEDQRQSNRENLTKLWNTVRSIVGELLVSGSRTPANQLGLKKEAVPLPSHETLYANAEFLLSLRTRSEPRGSAVKEGSTAADASQSEGAFSLMDIEGAESLASFNCLKALGAVDEQQDLLDLLHEEEALLQELKESVVDGQSGDSDGVGSQKLGKMRRSYSENGPSVSGSRESIDVATDIVKIESPAASQLTERAKYRKANRNSAFIAGRFSAVKPMAMEGSVHFSSSKTLRRLSTMPPHRLRSLPSLQFLCEPHNLKELTNQLKLSIWNASAKELSLITYRWLLRCVTQRSSLHGVLWSLSSALKSLRETTKTPGELSCLSAVSAQAPHSLFQTLIDLLLLLPTGTALQRTALACLQIQFSKLDLEFLHKNHMFSTLVAILSDLDLEIVRARLESDTETESPVSDMLDVTSAAALTVSSNAMLTASLTDGSTETFWESGEEDKGRPGKQVQIILPRKPAAAKGRTFLFVYIDNVSDSKHSIQMISMKSAVSEEELPSALFLQVATLGNAFVGWRMAELTDPSHVVVALEFRSFAENSSVRVRQVRILTDDRPSEGVGPRAFLRSSEELVRDFCFKEGLCLLENFVRQVFCGILRTSVRADATDFVPSDGRPDRLPSHQEQVCDSLVESLVREAKRCMTPNADKQMRLCQELLKVVFMISVSEPIQLYLINRGSFPPMSTSLGASGIQQSHAGVLMPLLLLLHCGTDEVRRLAMNLLEELMAHVEPSDFAAKAGVLIPSIGEQWYSRLVEDERAVPDPGCGLLDPFLSLVSSALSLQVKAPSQATSPAILESPSTPVCSVDPGREPHEPLDWMAISAIGTRDGASSVALAKRVIQLLSQLMKGEYSEAWASVSKASVGQRLLGAIRIPSCSSSVDVASLKSSPDMALTLGALCVLLDDHVKSLSTASLRPQSQDQVLCENHEDGLTRATVTCDICGSLCKECDRVLHLNRRTRAHPREVFGVDEQMFELAVHQSCGRLKLSHLMLVVDSVKLKAVADIRLHVSPVQDNRSATQGSDLPMAATRPDEEATCRFCGENASLGIDGVCFSSECQAVQQTACLELLPCAHPCGGIRDEETHLPCLRGCKTSAQASDDLKQDADDMCMICFTDSLGSVPSIQLSCGHIFHFRCCQSVLAKRWPGPRISFGFRLCPVCKVRPIWPLSSQRELASGGEKALRQKRKDTESKLHKTDNGRDLFQVNIAHPSLSGLLAPIDALFKEVCTKGVTRLEYEGLAKSGHITDPSSRFHDDPQGFALDRYAYYECHRCKKVYFGGEARCDGGMEDAYDPAELVCGACSDVARTSVCPKHGTDFLEYKCRYCCSVAIFFCFGTTHFCAGCHSVFQKLTKIPQNLLPQCPVGSGCVKLTNVSACPLATEHPPTGIEFSLGCGICRNVGTF</sequence>
<dbReference type="OrthoDB" id="6050183at2759"/>
<keyword evidence="12" id="KW-0966">Cell projection</keyword>
<feature type="region of interest" description="Disordered" evidence="13">
    <location>
        <begin position="624"/>
        <end position="643"/>
    </location>
</feature>
<feature type="compositionally biased region" description="Polar residues" evidence="13">
    <location>
        <begin position="821"/>
        <end position="831"/>
    </location>
</feature>
<evidence type="ECO:0000256" key="10">
    <source>
        <dbReference type="ARBA" id="ARBA00022786"/>
    </source>
</evidence>
<dbReference type="GO" id="GO:0007411">
    <property type="term" value="P:axon guidance"/>
    <property type="evidence" value="ECO:0007669"/>
    <property type="project" value="TreeGrafter"/>
</dbReference>
<gene>
    <name evidence="14" type="ORF">CTOB1V02_LOCUS6184</name>
</gene>
<evidence type="ECO:0000256" key="6">
    <source>
        <dbReference type="ARBA" id="ARBA00022679"/>
    </source>
</evidence>
<feature type="compositionally biased region" description="Low complexity" evidence="13">
    <location>
        <begin position="342"/>
        <end position="358"/>
    </location>
</feature>
<dbReference type="InterPro" id="IPR001841">
    <property type="entry name" value="Znf_RING"/>
</dbReference>
<comment type="subcellular location">
    <subcellularLocation>
        <location evidence="2">Cell projection</location>
        <location evidence="2">Axon</location>
    </subcellularLocation>
</comment>
<feature type="compositionally biased region" description="Basic residues" evidence="13">
    <location>
        <begin position="406"/>
        <end position="422"/>
    </location>
</feature>
<feature type="compositionally biased region" description="Polar residues" evidence="13">
    <location>
        <begin position="359"/>
        <end position="376"/>
    </location>
</feature>
<dbReference type="PROSITE" id="PS50089">
    <property type="entry name" value="ZF_RING_2"/>
    <property type="match status" value="1"/>
</dbReference>
<dbReference type="GO" id="GO:0008270">
    <property type="term" value="F:zinc ion binding"/>
    <property type="evidence" value="ECO:0007669"/>
    <property type="project" value="UniProtKB-KW"/>
</dbReference>
<feature type="compositionally biased region" description="Basic and acidic residues" evidence="13">
    <location>
        <begin position="291"/>
        <end position="309"/>
    </location>
</feature>
<organism evidence="14">
    <name type="scientific">Cyprideis torosa</name>
    <dbReference type="NCBI Taxonomy" id="163714"/>
    <lineage>
        <taxon>Eukaryota</taxon>
        <taxon>Metazoa</taxon>
        <taxon>Ecdysozoa</taxon>
        <taxon>Arthropoda</taxon>
        <taxon>Crustacea</taxon>
        <taxon>Oligostraca</taxon>
        <taxon>Ostracoda</taxon>
        <taxon>Podocopa</taxon>
        <taxon>Podocopida</taxon>
        <taxon>Cytherocopina</taxon>
        <taxon>Cytheroidea</taxon>
        <taxon>Cytherideidae</taxon>
        <taxon>Cyprideis</taxon>
    </lineage>
</organism>